<keyword evidence="2" id="KW-1185">Reference proteome</keyword>
<sequence length="91" mass="10097">MEELTKNKQYRIIKVELPAGTNMSRHFATSDAFIMVESGNALLIYKGETFELCAGSNQCIATHEEHILKVVEDFKALIVMGSDAVITYSAL</sequence>
<organism evidence="1 2">
    <name type="scientific">Mucilaginibacter aquariorum</name>
    <dbReference type="NCBI Taxonomy" id="2967225"/>
    <lineage>
        <taxon>Bacteria</taxon>
        <taxon>Pseudomonadati</taxon>
        <taxon>Bacteroidota</taxon>
        <taxon>Sphingobacteriia</taxon>
        <taxon>Sphingobacteriales</taxon>
        <taxon>Sphingobacteriaceae</taxon>
        <taxon>Mucilaginibacter</taxon>
    </lineage>
</organism>
<proteinExistence type="predicted"/>
<dbReference type="InterPro" id="IPR011051">
    <property type="entry name" value="RmlC_Cupin_sf"/>
</dbReference>
<reference evidence="1 2" key="1">
    <citation type="submission" date="2022-07" db="EMBL/GenBank/DDBJ databases">
        <title>Mucilaginibacter sp. JC4.</title>
        <authorList>
            <person name="Le V."/>
            <person name="Ko S.-R."/>
            <person name="Ahn C.-Y."/>
            <person name="Oh H.-M."/>
        </authorList>
    </citation>
    <scope>NUCLEOTIDE SEQUENCE [LARGE SCALE GENOMIC DNA]</scope>
    <source>
        <strain evidence="1 2">JC4</strain>
    </source>
</reference>
<accession>A0ABT1T182</accession>
<name>A0ABT1T182_9SPHI</name>
<evidence type="ECO:0008006" key="3">
    <source>
        <dbReference type="Google" id="ProtNLM"/>
    </source>
</evidence>
<protein>
    <recommendedName>
        <fullName evidence="3">Cupin domain-containing protein</fullName>
    </recommendedName>
</protein>
<dbReference type="EMBL" id="JANHOH010000001">
    <property type="protein sequence ID" value="MCQ6958353.1"/>
    <property type="molecule type" value="Genomic_DNA"/>
</dbReference>
<gene>
    <name evidence="1" type="ORF">NPE20_10305</name>
</gene>
<dbReference type="RefSeq" id="WP_256538528.1">
    <property type="nucleotide sequence ID" value="NZ_JANHOH010000001.1"/>
</dbReference>
<dbReference type="SUPFAM" id="SSF51182">
    <property type="entry name" value="RmlC-like cupins"/>
    <property type="match status" value="1"/>
</dbReference>
<evidence type="ECO:0000313" key="1">
    <source>
        <dbReference type="EMBL" id="MCQ6958353.1"/>
    </source>
</evidence>
<comment type="caution">
    <text evidence="1">The sequence shown here is derived from an EMBL/GenBank/DDBJ whole genome shotgun (WGS) entry which is preliminary data.</text>
</comment>
<evidence type="ECO:0000313" key="2">
    <source>
        <dbReference type="Proteomes" id="UP001204376"/>
    </source>
</evidence>
<dbReference type="InterPro" id="IPR014710">
    <property type="entry name" value="RmlC-like_jellyroll"/>
</dbReference>
<dbReference type="Proteomes" id="UP001204376">
    <property type="component" value="Unassembled WGS sequence"/>
</dbReference>
<dbReference type="Gene3D" id="2.60.120.10">
    <property type="entry name" value="Jelly Rolls"/>
    <property type="match status" value="1"/>
</dbReference>